<keyword evidence="2" id="KW-1185">Reference proteome</keyword>
<dbReference type="STRING" id="475255.SAMN04488101_10333"/>
<dbReference type="EMBL" id="FWYB01000003">
    <property type="protein sequence ID" value="SMC78788.1"/>
    <property type="molecule type" value="Genomic_DNA"/>
</dbReference>
<sequence length="187" mass="21080">MATIRFLLGVIWLLAIGSSWGIDRNIIGHGSTYNNNYRGFSYDDNSRKKLVSAAQNEVGVQEIGGNAGAQVDQYNAYVGFKKVPWCASFVSWCFGQVGYPQPRTAWSPALFPVARLTKDPMAGMVMGIYFKDLKRIGHCGILERQQGDFWQIIEGNTNVKGSREGDGVWRKIRHRRAIHCFADWCKK</sequence>
<reference evidence="1 2" key="1">
    <citation type="submission" date="2017-04" db="EMBL/GenBank/DDBJ databases">
        <authorList>
            <person name="Afonso C.L."/>
            <person name="Miller P.J."/>
            <person name="Scott M.A."/>
            <person name="Spackman E."/>
            <person name="Goraichik I."/>
            <person name="Dimitrov K.M."/>
            <person name="Suarez D.L."/>
            <person name="Swayne D.E."/>
        </authorList>
    </citation>
    <scope>NUCLEOTIDE SEQUENCE [LARGE SCALE GENOMIC DNA]</scope>
    <source>
        <strain evidence="1 2">DSM 19625</strain>
    </source>
</reference>
<proteinExistence type="predicted"/>
<dbReference type="Proteomes" id="UP000192678">
    <property type="component" value="Unassembled WGS sequence"/>
</dbReference>
<evidence type="ECO:0000313" key="1">
    <source>
        <dbReference type="EMBL" id="SMC78788.1"/>
    </source>
</evidence>
<organism evidence="1 2">
    <name type="scientific">Pedobacter nyackensis</name>
    <dbReference type="NCBI Taxonomy" id="475255"/>
    <lineage>
        <taxon>Bacteria</taxon>
        <taxon>Pseudomonadati</taxon>
        <taxon>Bacteroidota</taxon>
        <taxon>Sphingobacteriia</taxon>
        <taxon>Sphingobacteriales</taxon>
        <taxon>Sphingobacteriaceae</taxon>
        <taxon>Pedobacter</taxon>
    </lineage>
</organism>
<protein>
    <recommendedName>
        <fullName evidence="3">CHAP domain-containing protein</fullName>
    </recommendedName>
</protein>
<evidence type="ECO:0008006" key="3">
    <source>
        <dbReference type="Google" id="ProtNLM"/>
    </source>
</evidence>
<dbReference type="RefSeq" id="WP_235005268.1">
    <property type="nucleotide sequence ID" value="NZ_FWYB01000003.1"/>
</dbReference>
<accession>A0A1W2C248</accession>
<dbReference type="AlphaFoldDB" id="A0A1W2C248"/>
<gene>
    <name evidence="1" type="ORF">SAMN04488101_10333</name>
</gene>
<evidence type="ECO:0000313" key="2">
    <source>
        <dbReference type="Proteomes" id="UP000192678"/>
    </source>
</evidence>
<name>A0A1W2C248_9SPHI</name>